<dbReference type="AlphaFoldDB" id="A0A4P6K279"/>
<name>A0A4P6K279_KTERU</name>
<accession>A0A4P6K279</accession>
<feature type="transmembrane region" description="Helical" evidence="1">
    <location>
        <begin position="113"/>
        <end position="131"/>
    </location>
</feature>
<gene>
    <name evidence="2" type="ORF">EPA93_40590</name>
</gene>
<protein>
    <recommendedName>
        <fullName evidence="4">ABC transporter permease</fullName>
    </recommendedName>
</protein>
<feature type="transmembrane region" description="Helical" evidence="1">
    <location>
        <begin position="143"/>
        <end position="169"/>
    </location>
</feature>
<sequence>MNIRGILAIIRCTWMSWLQQRSFFFLLAFGWMMPPLVALFVWYTAASGQRIGGLTQSEFVAYYLLFMLVNQLTYAQTNWTVGDRIRNGDMSTILLRPISPILDSLASELASKAAYMLFVVPVVIVLALVLHPELHPPLLNVLAFVPALLMAWLLRFFWGYWLALLAFWASRANALLSLQEALTFLLAGQVAPVALLPSFVRALAIVLPFRYMVGFPVEILTTQLSPADLVSGLAYQTAWLLATVILFSFIWRCGVRRYTAVGG</sequence>
<dbReference type="Pfam" id="PF06182">
    <property type="entry name" value="ABC2_membrane_6"/>
    <property type="match status" value="1"/>
</dbReference>
<reference evidence="2 3" key="1">
    <citation type="submission" date="2019-01" db="EMBL/GenBank/DDBJ databases">
        <title>Ktedonosporobacter rubrisoli SCAWS-G2.</title>
        <authorList>
            <person name="Huang Y."/>
            <person name="Yan B."/>
        </authorList>
    </citation>
    <scope>NUCLEOTIDE SEQUENCE [LARGE SCALE GENOMIC DNA]</scope>
    <source>
        <strain evidence="2 3">SCAWS-G2</strain>
    </source>
</reference>
<dbReference type="PANTHER" id="PTHR36832">
    <property type="entry name" value="SLR1174 PROTEIN-RELATED"/>
    <property type="match status" value="1"/>
</dbReference>
<keyword evidence="1" id="KW-1133">Transmembrane helix</keyword>
<feature type="transmembrane region" description="Helical" evidence="1">
    <location>
        <begin position="229"/>
        <end position="251"/>
    </location>
</feature>
<dbReference type="PANTHER" id="PTHR36832:SF1">
    <property type="entry name" value="SLR1174 PROTEIN"/>
    <property type="match status" value="1"/>
</dbReference>
<dbReference type="KEGG" id="kbs:EPA93_40590"/>
<evidence type="ECO:0000313" key="3">
    <source>
        <dbReference type="Proteomes" id="UP000290365"/>
    </source>
</evidence>
<evidence type="ECO:0008006" key="4">
    <source>
        <dbReference type="Google" id="ProtNLM"/>
    </source>
</evidence>
<dbReference type="InterPro" id="IPR010390">
    <property type="entry name" value="ABC-2_transporter-like"/>
</dbReference>
<keyword evidence="1" id="KW-0472">Membrane</keyword>
<feature type="transmembrane region" description="Helical" evidence="1">
    <location>
        <begin position="23"/>
        <end position="45"/>
    </location>
</feature>
<keyword evidence="1" id="KW-0812">Transmembrane</keyword>
<dbReference type="RefSeq" id="WP_129893004.1">
    <property type="nucleotide sequence ID" value="NZ_CP035758.1"/>
</dbReference>
<keyword evidence="3" id="KW-1185">Reference proteome</keyword>
<dbReference type="EMBL" id="CP035758">
    <property type="protein sequence ID" value="QBD81943.1"/>
    <property type="molecule type" value="Genomic_DNA"/>
</dbReference>
<feature type="transmembrane region" description="Helical" evidence="1">
    <location>
        <begin position="60"/>
        <end position="81"/>
    </location>
</feature>
<evidence type="ECO:0000313" key="2">
    <source>
        <dbReference type="EMBL" id="QBD81943.1"/>
    </source>
</evidence>
<proteinExistence type="predicted"/>
<evidence type="ECO:0000256" key="1">
    <source>
        <dbReference type="SAM" id="Phobius"/>
    </source>
</evidence>
<organism evidence="2 3">
    <name type="scientific">Ktedonosporobacter rubrisoli</name>
    <dbReference type="NCBI Taxonomy" id="2509675"/>
    <lineage>
        <taxon>Bacteria</taxon>
        <taxon>Bacillati</taxon>
        <taxon>Chloroflexota</taxon>
        <taxon>Ktedonobacteria</taxon>
        <taxon>Ktedonobacterales</taxon>
        <taxon>Ktedonosporobacteraceae</taxon>
        <taxon>Ktedonosporobacter</taxon>
    </lineage>
</organism>
<dbReference type="Proteomes" id="UP000290365">
    <property type="component" value="Chromosome"/>
</dbReference>
<feature type="transmembrane region" description="Helical" evidence="1">
    <location>
        <begin position="181"/>
        <end position="209"/>
    </location>
</feature>
<dbReference type="OrthoDB" id="9788195at2"/>